<name>A0AAN8X8G8_HALRR</name>
<accession>A0AAN8X8G8</accession>
<protein>
    <submittedName>
        <fullName evidence="2">Uncharacterized protein</fullName>
    </submittedName>
</protein>
<dbReference type="EMBL" id="JAXCGZ010011438">
    <property type="protein sequence ID" value="KAK7074834.1"/>
    <property type="molecule type" value="Genomic_DNA"/>
</dbReference>
<proteinExistence type="predicted"/>
<dbReference type="Proteomes" id="UP001381693">
    <property type="component" value="Unassembled WGS sequence"/>
</dbReference>
<evidence type="ECO:0000313" key="3">
    <source>
        <dbReference type="Proteomes" id="UP001381693"/>
    </source>
</evidence>
<dbReference type="AlphaFoldDB" id="A0AAN8X8G8"/>
<comment type="caution">
    <text evidence="2">The sequence shown here is derived from an EMBL/GenBank/DDBJ whole genome shotgun (WGS) entry which is preliminary data.</text>
</comment>
<gene>
    <name evidence="2" type="ORF">SK128_010192</name>
</gene>
<keyword evidence="3" id="KW-1185">Reference proteome</keyword>
<feature type="region of interest" description="Disordered" evidence="1">
    <location>
        <begin position="1"/>
        <end position="22"/>
    </location>
</feature>
<reference evidence="2 3" key="1">
    <citation type="submission" date="2023-11" db="EMBL/GenBank/DDBJ databases">
        <title>Halocaridina rubra genome assembly.</title>
        <authorList>
            <person name="Smith C."/>
        </authorList>
    </citation>
    <scope>NUCLEOTIDE SEQUENCE [LARGE SCALE GENOMIC DNA]</scope>
    <source>
        <strain evidence="2">EP-1</strain>
        <tissue evidence="2">Whole</tissue>
    </source>
</reference>
<evidence type="ECO:0000313" key="2">
    <source>
        <dbReference type="EMBL" id="KAK7074834.1"/>
    </source>
</evidence>
<evidence type="ECO:0000256" key="1">
    <source>
        <dbReference type="SAM" id="MobiDB-lite"/>
    </source>
</evidence>
<sequence length="213" mass="25114">MEGYPPSAEYEETQHDQEFRQFDETRRWEGEKAKILEEDNRRRHEKEVRYSLEEDRRIKYESRRREDNEHSMTLIQLLSAPKKIVPDEPHITASPTVSPTPTAISTALTISTAKPAAPTISTAASTVPVTTTHHVQSPFFRNHWHRAPTVQADATYLVFQEWHRHWNDFSKMVDLQKIPREKTHPVTDVHVCRCTKDTRIYPRNRPRYRFDGK</sequence>
<feature type="compositionally biased region" description="Basic and acidic residues" evidence="1">
    <location>
        <begin position="12"/>
        <end position="22"/>
    </location>
</feature>
<organism evidence="2 3">
    <name type="scientific">Halocaridina rubra</name>
    <name type="common">Hawaiian red shrimp</name>
    <dbReference type="NCBI Taxonomy" id="373956"/>
    <lineage>
        <taxon>Eukaryota</taxon>
        <taxon>Metazoa</taxon>
        <taxon>Ecdysozoa</taxon>
        <taxon>Arthropoda</taxon>
        <taxon>Crustacea</taxon>
        <taxon>Multicrustacea</taxon>
        <taxon>Malacostraca</taxon>
        <taxon>Eumalacostraca</taxon>
        <taxon>Eucarida</taxon>
        <taxon>Decapoda</taxon>
        <taxon>Pleocyemata</taxon>
        <taxon>Caridea</taxon>
        <taxon>Atyoidea</taxon>
        <taxon>Atyidae</taxon>
        <taxon>Halocaridina</taxon>
    </lineage>
</organism>